<evidence type="ECO:0008006" key="3">
    <source>
        <dbReference type="Google" id="ProtNLM"/>
    </source>
</evidence>
<accession>A0A2V2BEW6</accession>
<sequence>MDTTEELGQTYFYAGRPNLSAGELFFIIFCEQVALQLGVRDFSAIVAILSGRNIIATRRKPGGTVTGTSYASKAARRVFGDAKFPWGIKLPSFVGGYPPSTLRIRMVAQIGTWTGRAVPVVGWVILAADVSQIGYHSVVEYNRIARGDDKLW</sequence>
<reference evidence="1 2" key="1">
    <citation type="submission" date="2018-05" db="EMBL/GenBank/DDBJ databases">
        <title>Genomic Encyclopedia of Type Strains, Phase IV (KMG-V): Genome sequencing to study the core and pangenomes of soil and plant-associated prokaryotes.</title>
        <authorList>
            <person name="Whitman W."/>
        </authorList>
    </citation>
    <scope>NUCLEOTIDE SEQUENCE [LARGE SCALE GENOMIC DNA]</scope>
    <source>
        <strain evidence="1 2">PNA 200-10</strain>
    </source>
</reference>
<gene>
    <name evidence="1" type="ORF">C7431_10716</name>
</gene>
<protein>
    <recommendedName>
        <fullName evidence="3">Phage membrane protein</fullName>
    </recommendedName>
</protein>
<name>A0A2V2BEW6_9GAMM</name>
<comment type="caution">
    <text evidence="1">The sequence shown here is derived from an EMBL/GenBank/DDBJ whole genome shotgun (WGS) entry which is preliminary data.</text>
</comment>
<dbReference type="NCBIfam" id="NF045926">
    <property type="entry name" value="STM2901_fam"/>
    <property type="match status" value="1"/>
</dbReference>
<dbReference type="OrthoDB" id="8815988at2"/>
<dbReference type="InterPro" id="IPR058522">
    <property type="entry name" value="DUF8209"/>
</dbReference>
<dbReference type="Proteomes" id="UP000245981">
    <property type="component" value="Unassembled WGS sequence"/>
</dbReference>
<dbReference type="InterPro" id="IPR058064">
    <property type="entry name" value="STM2901-like"/>
</dbReference>
<dbReference type="RefSeq" id="WP_063876893.1">
    <property type="nucleotide sequence ID" value="NZ_CP193917.1"/>
</dbReference>
<organism evidence="1 2">
    <name type="scientific">Pantoea allii</name>
    <dbReference type="NCBI Taxonomy" id="574096"/>
    <lineage>
        <taxon>Bacteria</taxon>
        <taxon>Pseudomonadati</taxon>
        <taxon>Pseudomonadota</taxon>
        <taxon>Gammaproteobacteria</taxon>
        <taxon>Enterobacterales</taxon>
        <taxon>Erwiniaceae</taxon>
        <taxon>Pantoea</taxon>
    </lineage>
</organism>
<evidence type="ECO:0000313" key="1">
    <source>
        <dbReference type="EMBL" id="PWK95616.1"/>
    </source>
</evidence>
<dbReference type="Pfam" id="PF26636">
    <property type="entry name" value="DUF8209"/>
    <property type="match status" value="1"/>
</dbReference>
<dbReference type="AlphaFoldDB" id="A0A2V2BEW6"/>
<proteinExistence type="predicted"/>
<dbReference type="EMBL" id="QGHF01000007">
    <property type="protein sequence ID" value="PWK95616.1"/>
    <property type="molecule type" value="Genomic_DNA"/>
</dbReference>
<evidence type="ECO:0000313" key="2">
    <source>
        <dbReference type="Proteomes" id="UP000245981"/>
    </source>
</evidence>